<dbReference type="STRING" id="670580.A0A1X6N9J0"/>
<keyword evidence="2" id="KW-1185">Reference proteome</keyword>
<evidence type="ECO:0000313" key="1">
    <source>
        <dbReference type="EMBL" id="OSX65317.1"/>
    </source>
</evidence>
<name>A0A1X6N9J0_9APHY</name>
<dbReference type="Proteomes" id="UP000194127">
    <property type="component" value="Unassembled WGS sequence"/>
</dbReference>
<dbReference type="GeneID" id="36332919"/>
<dbReference type="InterPro" id="IPR036514">
    <property type="entry name" value="SGNH_hydro_sf"/>
</dbReference>
<dbReference type="Gene3D" id="3.40.50.1110">
    <property type="entry name" value="SGNH hydrolase"/>
    <property type="match status" value="1"/>
</dbReference>
<sequence>MPNLSILKPSWRGLSNINNLIIFGDSYSDVGYRPRTSPHPTEDQPLGVEFPGVTWSGPDASNWVGSLITEYITHGPVLVYDYAVGGDTVAGVHDQIRIGFLPEVGKRPEWAPWSPTDTLFVTWVGINDCGWPEEDVAREAVKQLFEEQELIYEAGARNFLLVDVPPVHLSPVGRAVSADGLTYRAWNTQLQESVAQFSASHPEVSIFIFSSWDTFKRVLHNPISHGFSFEDVSKRDGQIWVDHLHPTSQMHDWIARDMAEFLYAQPPHKNKEGE</sequence>
<proteinExistence type="predicted"/>
<dbReference type="EMBL" id="KZ110593">
    <property type="protein sequence ID" value="OSX65317.1"/>
    <property type="molecule type" value="Genomic_DNA"/>
</dbReference>
<dbReference type="CDD" id="cd01846">
    <property type="entry name" value="fatty_acyltransferase_like"/>
    <property type="match status" value="1"/>
</dbReference>
<dbReference type="AlphaFoldDB" id="A0A1X6N9J0"/>
<dbReference type="Pfam" id="PF00657">
    <property type="entry name" value="Lipase_GDSL"/>
    <property type="match status" value="1"/>
</dbReference>
<evidence type="ECO:0000313" key="2">
    <source>
        <dbReference type="Proteomes" id="UP000194127"/>
    </source>
</evidence>
<organism evidence="1 2">
    <name type="scientific">Postia placenta MAD-698-R-SB12</name>
    <dbReference type="NCBI Taxonomy" id="670580"/>
    <lineage>
        <taxon>Eukaryota</taxon>
        <taxon>Fungi</taxon>
        <taxon>Dikarya</taxon>
        <taxon>Basidiomycota</taxon>
        <taxon>Agaricomycotina</taxon>
        <taxon>Agaricomycetes</taxon>
        <taxon>Polyporales</taxon>
        <taxon>Adustoporiaceae</taxon>
        <taxon>Rhodonia</taxon>
    </lineage>
</organism>
<dbReference type="InterPro" id="IPR001087">
    <property type="entry name" value="GDSL"/>
</dbReference>
<gene>
    <name evidence="1" type="ORF">POSPLADRAFT_1167550</name>
</gene>
<dbReference type="RefSeq" id="XP_024342111.1">
    <property type="nucleotide sequence ID" value="XM_024487970.1"/>
</dbReference>
<protein>
    <submittedName>
        <fullName evidence="1">Carbohydrate esterase family 16 protein</fullName>
    </submittedName>
</protein>
<dbReference type="SUPFAM" id="SSF52266">
    <property type="entry name" value="SGNH hydrolase"/>
    <property type="match status" value="1"/>
</dbReference>
<reference evidence="1 2" key="1">
    <citation type="submission" date="2017-04" db="EMBL/GenBank/DDBJ databases">
        <title>Genome Sequence of the Model Brown-Rot Fungus Postia placenta SB12.</title>
        <authorList>
            <consortium name="DOE Joint Genome Institute"/>
            <person name="Gaskell J."/>
            <person name="Kersten P."/>
            <person name="Larrondo L.F."/>
            <person name="Canessa P."/>
            <person name="Martinez D."/>
            <person name="Hibbett D."/>
            <person name="Schmoll M."/>
            <person name="Kubicek C.P."/>
            <person name="Martinez A.T."/>
            <person name="Yadav J."/>
            <person name="Master E."/>
            <person name="Magnuson J.K."/>
            <person name="James T."/>
            <person name="Yaver D."/>
            <person name="Berka R."/>
            <person name="Labutti K."/>
            <person name="Lipzen A."/>
            <person name="Aerts A."/>
            <person name="Barry K."/>
            <person name="Henrissat B."/>
            <person name="Blanchette R."/>
            <person name="Grigoriev I."/>
            <person name="Cullen D."/>
        </authorList>
    </citation>
    <scope>NUCLEOTIDE SEQUENCE [LARGE SCALE GENOMIC DNA]</scope>
    <source>
        <strain evidence="1 2">MAD-698-R-SB12</strain>
    </source>
</reference>
<accession>A0A1X6N9J0</accession>
<dbReference type="OrthoDB" id="1600564at2759"/>
<dbReference type="GO" id="GO:0016788">
    <property type="term" value="F:hydrolase activity, acting on ester bonds"/>
    <property type="evidence" value="ECO:0007669"/>
    <property type="project" value="InterPro"/>
</dbReference>